<evidence type="ECO:0000256" key="1">
    <source>
        <dbReference type="ARBA" id="ARBA00004240"/>
    </source>
</evidence>
<gene>
    <name evidence="14" type="primary">LOC112684240</name>
</gene>
<dbReference type="InterPro" id="IPR035595">
    <property type="entry name" value="UDP_glycos_trans_CS"/>
</dbReference>
<proteinExistence type="inferred from homology"/>
<name>A0A8B8FLB8_9HEMI</name>
<accession>A0A8B8FLB8</accession>
<dbReference type="OrthoDB" id="5835829at2759"/>
<dbReference type="GeneID" id="112684240"/>
<reference evidence="14" key="1">
    <citation type="submission" date="2025-08" db="UniProtKB">
        <authorList>
            <consortium name="RefSeq"/>
        </authorList>
    </citation>
    <scope>IDENTIFICATION</scope>
    <source>
        <tissue evidence="14">Whole body</tissue>
    </source>
</reference>
<organism evidence="13 14">
    <name type="scientific">Sipha flava</name>
    <name type="common">yellow sugarcane aphid</name>
    <dbReference type="NCBI Taxonomy" id="143950"/>
    <lineage>
        <taxon>Eukaryota</taxon>
        <taxon>Metazoa</taxon>
        <taxon>Ecdysozoa</taxon>
        <taxon>Arthropoda</taxon>
        <taxon>Hexapoda</taxon>
        <taxon>Insecta</taxon>
        <taxon>Pterygota</taxon>
        <taxon>Neoptera</taxon>
        <taxon>Paraneoptera</taxon>
        <taxon>Hemiptera</taxon>
        <taxon>Sternorrhyncha</taxon>
        <taxon>Aphidomorpha</taxon>
        <taxon>Aphidoidea</taxon>
        <taxon>Aphididae</taxon>
        <taxon>Sipha</taxon>
    </lineage>
</organism>
<dbReference type="PROSITE" id="PS00375">
    <property type="entry name" value="UDPGT"/>
    <property type="match status" value="1"/>
</dbReference>
<dbReference type="Proteomes" id="UP000694846">
    <property type="component" value="Unplaced"/>
</dbReference>
<evidence type="ECO:0000256" key="10">
    <source>
        <dbReference type="ARBA" id="ARBA00046288"/>
    </source>
</evidence>
<evidence type="ECO:0000256" key="9">
    <source>
        <dbReference type="ARBA" id="ARBA00023180"/>
    </source>
</evidence>
<comment type="subcellular location">
    <subcellularLocation>
        <location evidence="10">Endomembrane system</location>
        <topology evidence="10">Single-pass type I membrane protein</topology>
    </subcellularLocation>
    <subcellularLocation>
        <location evidence="1">Endoplasmic reticulum</location>
    </subcellularLocation>
</comment>
<evidence type="ECO:0000256" key="2">
    <source>
        <dbReference type="ARBA" id="ARBA00009995"/>
    </source>
</evidence>
<evidence type="ECO:0000256" key="6">
    <source>
        <dbReference type="ARBA" id="ARBA00022824"/>
    </source>
</evidence>
<protein>
    <submittedName>
        <fullName evidence="14">UDP-glucuronosyltransferase 2A3-like isoform X1</fullName>
    </submittedName>
</protein>
<evidence type="ECO:0000256" key="4">
    <source>
        <dbReference type="ARBA" id="ARBA00022679"/>
    </source>
</evidence>
<keyword evidence="3 11" id="KW-0328">Glycosyltransferase</keyword>
<dbReference type="RefSeq" id="XP_025411427.1">
    <property type="nucleotide sequence ID" value="XM_025555642.1"/>
</dbReference>
<evidence type="ECO:0000256" key="5">
    <source>
        <dbReference type="ARBA" id="ARBA00022692"/>
    </source>
</evidence>
<dbReference type="AlphaFoldDB" id="A0A8B8FLB8"/>
<keyword evidence="5 12" id="KW-0812">Transmembrane</keyword>
<feature type="transmembrane region" description="Helical" evidence="12">
    <location>
        <begin position="518"/>
        <end position="541"/>
    </location>
</feature>
<dbReference type="Pfam" id="PF00201">
    <property type="entry name" value="UDPGT"/>
    <property type="match status" value="1"/>
</dbReference>
<dbReference type="SUPFAM" id="SSF53756">
    <property type="entry name" value="UDP-Glycosyltransferase/glycogen phosphorylase"/>
    <property type="match status" value="1"/>
</dbReference>
<dbReference type="Gene3D" id="3.40.50.2000">
    <property type="entry name" value="Glycogen Phosphorylase B"/>
    <property type="match status" value="2"/>
</dbReference>
<evidence type="ECO:0000256" key="11">
    <source>
        <dbReference type="RuleBase" id="RU003718"/>
    </source>
</evidence>
<evidence type="ECO:0000256" key="8">
    <source>
        <dbReference type="ARBA" id="ARBA00023136"/>
    </source>
</evidence>
<evidence type="ECO:0000256" key="7">
    <source>
        <dbReference type="ARBA" id="ARBA00022989"/>
    </source>
</evidence>
<dbReference type="PANTHER" id="PTHR48043">
    <property type="entry name" value="EG:EG0003.4 PROTEIN-RELATED"/>
    <property type="match status" value="1"/>
</dbReference>
<dbReference type="InterPro" id="IPR002213">
    <property type="entry name" value="UDP_glucos_trans"/>
</dbReference>
<dbReference type="GO" id="GO:0008194">
    <property type="term" value="F:UDP-glycosyltransferase activity"/>
    <property type="evidence" value="ECO:0007669"/>
    <property type="project" value="InterPro"/>
</dbReference>
<sequence length="561" mass="63612">MSVAVCPDAFSAERDRIAGVRVRDENTAGGGLEYVRIINDAILGKYIKINMQCLMRLLFGLAYTNTINASEILAITPIPGTSHWNLMSSVLEVLIDRGHKVTIVSSFPRKTPHENYTHIDLSKSMPIVMASPWETVINVYRPPIECLEFLNAVQQQTCRTTFEDPQLRHALSTRRYDLVITELLGSRCDLYLASRLGVPHVAIVSSQMLTWYQDSFDSPSNPSYVATLNSPYPRPETFLQRLRNLVNYVTVHAYFKYVDRGAAAVGARYFGPGHPDAETLLRNVSMVFLNTHSSFDMAKPLATNFKEIGGIHLKPFKPLPADLQEFIDSAEHGVIYFNLGSVVRMEDMPIDIQNGIKEGFAGLPQKILWKIESDRSTINLPKNVKTKKWFPQYDVIRHPNVKLFITHGGNSGVIEAISAGIPVLGLPIFFDQPRNLELFKHWGTGLFVDYNNFTKEEFVGKIKRILNDHRFKENAVDLSRRFHDRPVSPQETVAYWTEYVLRHDGAHHLKSQAVNTVWYQYFPVDLLAVVTAVVASLSYFLHRVVAKTLATVRHTFTQNYS</sequence>
<dbReference type="FunFam" id="3.40.50.2000:FF:000050">
    <property type="entry name" value="UDP-glucuronosyltransferase"/>
    <property type="match status" value="1"/>
</dbReference>
<keyword evidence="9" id="KW-0325">Glycoprotein</keyword>
<keyword evidence="8 12" id="KW-0472">Membrane</keyword>
<keyword evidence="7 12" id="KW-1133">Transmembrane helix</keyword>
<dbReference type="InterPro" id="IPR050271">
    <property type="entry name" value="UDP-glycosyltransferase"/>
</dbReference>
<dbReference type="PANTHER" id="PTHR48043:SF145">
    <property type="entry name" value="FI06409P-RELATED"/>
    <property type="match status" value="1"/>
</dbReference>
<comment type="similarity">
    <text evidence="2 11">Belongs to the UDP-glycosyltransferase family.</text>
</comment>
<keyword evidence="6" id="KW-0256">Endoplasmic reticulum</keyword>
<dbReference type="CDD" id="cd03784">
    <property type="entry name" value="GT1_Gtf-like"/>
    <property type="match status" value="1"/>
</dbReference>
<evidence type="ECO:0000313" key="13">
    <source>
        <dbReference type="Proteomes" id="UP000694846"/>
    </source>
</evidence>
<keyword evidence="4 11" id="KW-0808">Transferase</keyword>
<evidence type="ECO:0000313" key="14">
    <source>
        <dbReference type="RefSeq" id="XP_025411427.1"/>
    </source>
</evidence>
<evidence type="ECO:0000256" key="3">
    <source>
        <dbReference type="ARBA" id="ARBA00022676"/>
    </source>
</evidence>
<dbReference type="GO" id="GO:0005783">
    <property type="term" value="C:endoplasmic reticulum"/>
    <property type="evidence" value="ECO:0007669"/>
    <property type="project" value="UniProtKB-SubCell"/>
</dbReference>
<evidence type="ECO:0000256" key="12">
    <source>
        <dbReference type="SAM" id="Phobius"/>
    </source>
</evidence>
<keyword evidence="13" id="KW-1185">Reference proteome</keyword>